<evidence type="ECO:0000256" key="1">
    <source>
        <dbReference type="SAM" id="MobiDB-lite"/>
    </source>
</evidence>
<evidence type="ECO:0000313" key="3">
    <source>
        <dbReference type="Proteomes" id="UP000247591"/>
    </source>
</evidence>
<name>A0A318REZ5_WILLI</name>
<accession>A0A318REZ5</accession>
<organism evidence="2 3">
    <name type="scientific">Williamsia limnetica</name>
    <dbReference type="NCBI Taxonomy" id="882452"/>
    <lineage>
        <taxon>Bacteria</taxon>
        <taxon>Bacillati</taxon>
        <taxon>Actinomycetota</taxon>
        <taxon>Actinomycetes</taxon>
        <taxon>Mycobacteriales</taxon>
        <taxon>Nocardiaceae</taxon>
        <taxon>Williamsia</taxon>
    </lineage>
</organism>
<reference evidence="2 3" key="1">
    <citation type="submission" date="2018-06" db="EMBL/GenBank/DDBJ databases">
        <title>Genomic Encyclopedia of Type Strains, Phase IV (KMG-IV): sequencing the most valuable type-strain genomes for metagenomic binning, comparative biology and taxonomic classification.</title>
        <authorList>
            <person name="Goeker M."/>
        </authorList>
    </citation>
    <scope>NUCLEOTIDE SEQUENCE [LARGE SCALE GENOMIC DNA]</scope>
    <source>
        <strain evidence="2 3">DSM 45521</strain>
    </source>
</reference>
<dbReference type="EMBL" id="QJSP01000020">
    <property type="protein sequence ID" value="PYE12770.1"/>
    <property type="molecule type" value="Genomic_DNA"/>
</dbReference>
<dbReference type="Proteomes" id="UP000247591">
    <property type="component" value="Unassembled WGS sequence"/>
</dbReference>
<keyword evidence="3" id="KW-1185">Reference proteome</keyword>
<evidence type="ECO:0000313" key="2">
    <source>
        <dbReference type="EMBL" id="PYE12770.1"/>
    </source>
</evidence>
<feature type="compositionally biased region" description="Polar residues" evidence="1">
    <location>
        <begin position="9"/>
        <end position="21"/>
    </location>
</feature>
<comment type="caution">
    <text evidence="2">The sequence shown here is derived from an EMBL/GenBank/DDBJ whole genome shotgun (WGS) entry which is preliminary data.</text>
</comment>
<proteinExistence type="predicted"/>
<sequence>MTAGAGVTNLYSNTGDSVGQRQPSYRRIYRVSVRHKTLACLSNKLGNRLVMSRCRQRRRDGCGFARAGSFAWVGHSSI</sequence>
<gene>
    <name evidence="2" type="ORF">DFR67_12049</name>
</gene>
<protein>
    <submittedName>
        <fullName evidence="2">Uncharacterized protein</fullName>
    </submittedName>
</protein>
<dbReference type="AlphaFoldDB" id="A0A318REZ5"/>
<feature type="region of interest" description="Disordered" evidence="1">
    <location>
        <begin position="1"/>
        <end position="21"/>
    </location>
</feature>